<comment type="caution">
    <text evidence="1">The sequence shown here is derived from an EMBL/GenBank/DDBJ whole genome shotgun (WGS) entry which is preliminary data.</text>
</comment>
<evidence type="ECO:0000313" key="2">
    <source>
        <dbReference type="Proteomes" id="UP000692954"/>
    </source>
</evidence>
<proteinExistence type="predicted"/>
<sequence length="146" mass="16898">MFQITKQMVDFRRNQFLNQGLQTEFTIQSEKGHKLISVGSQLTNLNSIEKHMYLKPDSSFEEGSGESSVMCDKNRQICLSSEEVFQMVVDTSQDQAIKLEPKALQKNNRVNEEWESQKSIIVINVDEQAINEIDLNEFFIDQYSIL</sequence>
<dbReference type="AlphaFoldDB" id="A0A8S1L7Y8"/>
<gene>
    <name evidence="1" type="ORF">PSON_ATCC_30995.1.T0180057</name>
</gene>
<organism evidence="1 2">
    <name type="scientific">Paramecium sonneborni</name>
    <dbReference type="NCBI Taxonomy" id="65129"/>
    <lineage>
        <taxon>Eukaryota</taxon>
        <taxon>Sar</taxon>
        <taxon>Alveolata</taxon>
        <taxon>Ciliophora</taxon>
        <taxon>Intramacronucleata</taxon>
        <taxon>Oligohymenophorea</taxon>
        <taxon>Peniculida</taxon>
        <taxon>Parameciidae</taxon>
        <taxon>Paramecium</taxon>
    </lineage>
</organism>
<name>A0A8S1L7Y8_9CILI</name>
<protein>
    <submittedName>
        <fullName evidence="1">Uncharacterized protein</fullName>
    </submittedName>
</protein>
<dbReference type="Proteomes" id="UP000692954">
    <property type="component" value="Unassembled WGS sequence"/>
</dbReference>
<reference evidence="1" key="1">
    <citation type="submission" date="2021-01" db="EMBL/GenBank/DDBJ databases">
        <authorList>
            <consortium name="Genoscope - CEA"/>
            <person name="William W."/>
        </authorList>
    </citation>
    <scope>NUCLEOTIDE SEQUENCE</scope>
</reference>
<keyword evidence="2" id="KW-1185">Reference proteome</keyword>
<evidence type="ECO:0000313" key="1">
    <source>
        <dbReference type="EMBL" id="CAD8063569.1"/>
    </source>
</evidence>
<dbReference type="EMBL" id="CAJJDN010000018">
    <property type="protein sequence ID" value="CAD8063569.1"/>
    <property type="molecule type" value="Genomic_DNA"/>
</dbReference>
<dbReference type="OrthoDB" id="296278at2759"/>
<accession>A0A8S1L7Y8</accession>